<keyword evidence="5 7" id="KW-1133">Transmembrane helix</keyword>
<protein>
    <submittedName>
        <fullName evidence="8">Chromate transporter</fullName>
    </submittedName>
</protein>
<keyword evidence="3" id="KW-1003">Cell membrane</keyword>
<dbReference type="EMBL" id="JBIACK010000005">
    <property type="protein sequence ID" value="MFE8701446.1"/>
    <property type="molecule type" value="Genomic_DNA"/>
</dbReference>
<comment type="similarity">
    <text evidence="2">Belongs to the chromate ion transporter (CHR) (TC 2.A.51) family.</text>
</comment>
<feature type="transmembrane region" description="Helical" evidence="7">
    <location>
        <begin position="201"/>
        <end position="219"/>
    </location>
</feature>
<sequence length="397" mass="43093">MEQNNTKGGFKSLLEILLVSTRLGFTSFGGPVAHLGYFHTEYIRRRKWMDEKSYADLVALCQFLPGPASSQVGIGIGVMRAGVLGGIVSFLGFTLPSVIALILFALILQGLNIGDAGWIHGLKVVAVAVVAHAIIGMAEKLTPDLKRKALALFALVVTLLWQTAFTQVGVILVSAFIGYLLYKQHKEENQAEVHFPISRRFAVLCLGLFFGLLFLLPFLREATSLSWVAMFDSFYRSGSLVFGGGHVVLPLLEREFVPTGWLSEEAFLAGYGAAQAVPGPLFTFAAYLGAVMNGWQGGLLATVAIFLPAFLLVYGTLPFWNSLRRNPKIKGALMGVNAAVVGILISAFYQPIFTTSILAPIDFAFAAVLFSMLVYWKLPPWIVVLTGAIGGWLLTLL</sequence>
<feature type="transmembrane region" description="Helical" evidence="7">
    <location>
        <begin position="273"/>
        <end position="292"/>
    </location>
</feature>
<dbReference type="InterPro" id="IPR014047">
    <property type="entry name" value="Chr_Tranpt_l_chain"/>
</dbReference>
<dbReference type="InterPro" id="IPR003370">
    <property type="entry name" value="Chromate_transpt"/>
</dbReference>
<evidence type="ECO:0000256" key="2">
    <source>
        <dbReference type="ARBA" id="ARBA00005262"/>
    </source>
</evidence>
<feature type="transmembrane region" description="Helical" evidence="7">
    <location>
        <begin position="120"/>
        <end position="138"/>
    </location>
</feature>
<dbReference type="PANTHER" id="PTHR33567:SF3">
    <property type="entry name" value="CHROMATE ION TRANSPORTER (EUROFUNG)"/>
    <property type="match status" value="1"/>
</dbReference>
<evidence type="ECO:0000256" key="4">
    <source>
        <dbReference type="ARBA" id="ARBA00022692"/>
    </source>
</evidence>
<comment type="caution">
    <text evidence="8">The sequence shown here is derived from an EMBL/GenBank/DDBJ whole genome shotgun (WGS) entry which is preliminary data.</text>
</comment>
<keyword evidence="9" id="KW-1185">Reference proteome</keyword>
<feature type="transmembrane region" description="Helical" evidence="7">
    <location>
        <begin position="84"/>
        <end position="108"/>
    </location>
</feature>
<keyword evidence="4 7" id="KW-0812">Transmembrane</keyword>
<proteinExistence type="inferred from homology"/>
<evidence type="ECO:0000256" key="5">
    <source>
        <dbReference type="ARBA" id="ARBA00022989"/>
    </source>
</evidence>
<feature type="transmembrane region" description="Helical" evidence="7">
    <location>
        <begin position="298"/>
        <end position="320"/>
    </location>
</feature>
<dbReference type="RefSeq" id="WP_389361410.1">
    <property type="nucleotide sequence ID" value="NZ_JBIACK010000005.1"/>
</dbReference>
<dbReference type="PIRSF" id="PIRSF004810">
    <property type="entry name" value="ChrA"/>
    <property type="match status" value="1"/>
</dbReference>
<dbReference type="NCBIfam" id="TIGR00937">
    <property type="entry name" value="2A51"/>
    <property type="match status" value="1"/>
</dbReference>
<organism evidence="8 9">
    <name type="scientific">Cytobacillus spartinae</name>
    <dbReference type="NCBI Taxonomy" id="3299023"/>
    <lineage>
        <taxon>Bacteria</taxon>
        <taxon>Bacillati</taxon>
        <taxon>Bacillota</taxon>
        <taxon>Bacilli</taxon>
        <taxon>Bacillales</taxon>
        <taxon>Bacillaceae</taxon>
        <taxon>Cytobacillus</taxon>
    </lineage>
</organism>
<evidence type="ECO:0000256" key="6">
    <source>
        <dbReference type="ARBA" id="ARBA00023136"/>
    </source>
</evidence>
<name>A0ABW6KB66_9BACI</name>
<feature type="transmembrane region" description="Helical" evidence="7">
    <location>
        <begin position="150"/>
        <end position="181"/>
    </location>
</feature>
<accession>A0ABW6KB66</accession>
<feature type="transmembrane region" description="Helical" evidence="7">
    <location>
        <begin position="234"/>
        <end position="252"/>
    </location>
</feature>
<dbReference type="Pfam" id="PF02417">
    <property type="entry name" value="Chromate_transp"/>
    <property type="match status" value="2"/>
</dbReference>
<evidence type="ECO:0000256" key="1">
    <source>
        <dbReference type="ARBA" id="ARBA00004651"/>
    </source>
</evidence>
<evidence type="ECO:0000313" key="9">
    <source>
        <dbReference type="Proteomes" id="UP001601059"/>
    </source>
</evidence>
<dbReference type="Proteomes" id="UP001601059">
    <property type="component" value="Unassembled WGS sequence"/>
</dbReference>
<feature type="transmembrane region" description="Helical" evidence="7">
    <location>
        <begin position="332"/>
        <end position="351"/>
    </location>
</feature>
<dbReference type="PANTHER" id="PTHR33567">
    <property type="entry name" value="CHROMATE ION TRANSPORTER (EUROFUNG)"/>
    <property type="match status" value="1"/>
</dbReference>
<evidence type="ECO:0000256" key="7">
    <source>
        <dbReference type="SAM" id="Phobius"/>
    </source>
</evidence>
<keyword evidence="6 7" id="KW-0472">Membrane</keyword>
<gene>
    <name evidence="8" type="ORF">ACFYKX_12650</name>
</gene>
<evidence type="ECO:0000313" key="8">
    <source>
        <dbReference type="EMBL" id="MFE8701446.1"/>
    </source>
</evidence>
<comment type="subcellular location">
    <subcellularLocation>
        <location evidence="1">Cell membrane</location>
        <topology evidence="1">Multi-pass membrane protein</topology>
    </subcellularLocation>
</comment>
<reference evidence="8 9" key="1">
    <citation type="submission" date="2024-08" db="EMBL/GenBank/DDBJ databases">
        <title>Two novel Cytobacillus novel species.</title>
        <authorList>
            <person name="Liu G."/>
        </authorList>
    </citation>
    <scope>NUCLEOTIDE SEQUENCE [LARGE SCALE GENOMIC DNA]</scope>
    <source>
        <strain evidence="8 9">FJAT-54145</strain>
    </source>
</reference>
<evidence type="ECO:0000256" key="3">
    <source>
        <dbReference type="ARBA" id="ARBA00022475"/>
    </source>
</evidence>
<feature type="transmembrane region" description="Helical" evidence="7">
    <location>
        <begin position="54"/>
        <end position="78"/>
    </location>
</feature>